<organism evidence="2">
    <name type="scientific">Anguilla anguilla</name>
    <name type="common">European freshwater eel</name>
    <name type="synonym">Muraena anguilla</name>
    <dbReference type="NCBI Taxonomy" id="7936"/>
    <lineage>
        <taxon>Eukaryota</taxon>
        <taxon>Metazoa</taxon>
        <taxon>Chordata</taxon>
        <taxon>Craniata</taxon>
        <taxon>Vertebrata</taxon>
        <taxon>Euteleostomi</taxon>
        <taxon>Actinopterygii</taxon>
        <taxon>Neopterygii</taxon>
        <taxon>Teleostei</taxon>
        <taxon>Anguilliformes</taxon>
        <taxon>Anguillidae</taxon>
        <taxon>Anguilla</taxon>
    </lineage>
</organism>
<keyword evidence="1" id="KW-0812">Transmembrane</keyword>
<feature type="transmembrane region" description="Helical" evidence="1">
    <location>
        <begin position="6"/>
        <end position="28"/>
    </location>
</feature>
<keyword evidence="1" id="KW-1133">Transmembrane helix</keyword>
<reference evidence="2" key="2">
    <citation type="journal article" date="2015" name="Fish Shellfish Immunol.">
        <title>Early steps in the European eel (Anguilla anguilla)-Vibrio vulnificus interaction in the gills: Role of the RtxA13 toxin.</title>
        <authorList>
            <person name="Callol A."/>
            <person name="Pajuelo D."/>
            <person name="Ebbesson L."/>
            <person name="Teles M."/>
            <person name="MacKenzie S."/>
            <person name="Amaro C."/>
        </authorList>
    </citation>
    <scope>NUCLEOTIDE SEQUENCE</scope>
</reference>
<protein>
    <submittedName>
        <fullName evidence="2">Uncharacterized protein</fullName>
    </submittedName>
</protein>
<dbReference type="AlphaFoldDB" id="A0A0E9VVP8"/>
<name>A0A0E9VVP8_ANGAN</name>
<reference evidence="2" key="1">
    <citation type="submission" date="2014-11" db="EMBL/GenBank/DDBJ databases">
        <authorList>
            <person name="Amaro Gonzalez C."/>
        </authorList>
    </citation>
    <scope>NUCLEOTIDE SEQUENCE</scope>
</reference>
<evidence type="ECO:0000313" key="2">
    <source>
        <dbReference type="EMBL" id="JAH82166.1"/>
    </source>
</evidence>
<evidence type="ECO:0000256" key="1">
    <source>
        <dbReference type="SAM" id="Phobius"/>
    </source>
</evidence>
<proteinExistence type="predicted"/>
<sequence length="29" mass="3282">MPTHSAGSASLLIYLLLLWPIYFLVLLVH</sequence>
<accession>A0A0E9VVP8</accession>
<dbReference type="EMBL" id="GBXM01026411">
    <property type="protein sequence ID" value="JAH82166.1"/>
    <property type="molecule type" value="Transcribed_RNA"/>
</dbReference>
<keyword evidence="1" id="KW-0472">Membrane</keyword>